<gene>
    <name evidence="2" type="ORF">EI219_06380</name>
    <name evidence="1" type="ORF">EI220_10645</name>
</gene>
<evidence type="ECO:0000313" key="2">
    <source>
        <dbReference type="EMBL" id="RRN49791.1"/>
    </source>
</evidence>
<name>A0A426G195_STRSU</name>
<dbReference type="EMBL" id="RRZQ01000010">
    <property type="protein sequence ID" value="RRN49791.1"/>
    <property type="molecule type" value="Genomic_DNA"/>
</dbReference>
<dbReference type="AlphaFoldDB" id="A0A426G195"/>
<organism evidence="1 3">
    <name type="scientific">Streptococcus suis</name>
    <dbReference type="NCBI Taxonomy" id="1307"/>
    <lineage>
        <taxon>Bacteria</taxon>
        <taxon>Bacillati</taxon>
        <taxon>Bacillota</taxon>
        <taxon>Bacilli</taxon>
        <taxon>Lactobacillales</taxon>
        <taxon>Streptococcaceae</taxon>
        <taxon>Streptococcus</taxon>
    </lineage>
</organism>
<evidence type="ECO:0000313" key="3">
    <source>
        <dbReference type="Proteomes" id="UP000278566"/>
    </source>
</evidence>
<evidence type="ECO:0000313" key="1">
    <source>
        <dbReference type="EMBL" id="RRN48815.1"/>
    </source>
</evidence>
<sequence length="69" mass="8308">MSYLKQKAIDIMTISKLIGHKDKTCTHLFQEQKKMTLRKQTRILKFFGQILDKIQLLFLPHFSFLKYFS</sequence>
<dbReference type="Proteomes" id="UP000278566">
    <property type="component" value="Unassembled WGS sequence"/>
</dbReference>
<dbReference type="EMBL" id="RRZO01000067">
    <property type="protein sequence ID" value="RRN48815.1"/>
    <property type="molecule type" value="Genomic_DNA"/>
</dbReference>
<reference evidence="3 4" key="1">
    <citation type="submission" date="2018-11" db="EMBL/GenBank/DDBJ databases">
        <title>Changes in penicillin susceptibility of Streptococcus suis isolates by amino acid alterations in the penicillin-binding protein.</title>
        <authorList>
            <person name="Niemann L."/>
            <person name="Eichhorn I."/>
        </authorList>
    </citation>
    <scope>NUCLEOTIDE SEQUENCE [LARGE SCALE GENOMIC DNA]</scope>
    <source>
        <strain evidence="2 4">IMT40201</strain>
        <strain evidence="1 3">IMT40738</strain>
    </source>
</reference>
<comment type="caution">
    <text evidence="1">The sequence shown here is derived from an EMBL/GenBank/DDBJ whole genome shotgun (WGS) entry which is preliminary data.</text>
</comment>
<accession>A0A426G195</accession>
<proteinExistence type="predicted"/>
<dbReference type="Proteomes" id="UP000281324">
    <property type="component" value="Unassembled WGS sequence"/>
</dbReference>
<evidence type="ECO:0000313" key="4">
    <source>
        <dbReference type="Proteomes" id="UP000281324"/>
    </source>
</evidence>
<protein>
    <submittedName>
        <fullName evidence="1">Uncharacterized protein</fullName>
    </submittedName>
</protein>